<evidence type="ECO:0000256" key="9">
    <source>
        <dbReference type="RuleBase" id="RU003945"/>
    </source>
</evidence>
<dbReference type="PANTHER" id="PTHR12428">
    <property type="entry name" value="OXA1"/>
    <property type="match status" value="1"/>
</dbReference>
<dbReference type="GO" id="GO:0005886">
    <property type="term" value="C:plasma membrane"/>
    <property type="evidence" value="ECO:0007669"/>
    <property type="project" value="UniProtKB-SubCell"/>
</dbReference>
<evidence type="ECO:0000256" key="5">
    <source>
        <dbReference type="ARBA" id="ARBA00022927"/>
    </source>
</evidence>
<dbReference type="InterPro" id="IPR028055">
    <property type="entry name" value="YidC/Oxa/ALB_C"/>
</dbReference>
<reference evidence="13 14" key="1">
    <citation type="journal article" date="2020" name="Microb. Ecol.">
        <title>Ecogenomics of the Marine Benthic Filamentous Cyanobacterium Adonisia.</title>
        <authorList>
            <person name="Walter J.M."/>
            <person name="Coutinho F.H."/>
            <person name="Leomil L."/>
            <person name="Hargreaves P.I."/>
            <person name="Campeao M.E."/>
            <person name="Vieira V.V."/>
            <person name="Silva B.S."/>
            <person name="Fistarol G.O."/>
            <person name="Salomon P.S."/>
            <person name="Sawabe T."/>
            <person name="Mino S."/>
            <person name="Hosokawa M."/>
            <person name="Miyashita H."/>
            <person name="Maruyama F."/>
            <person name="van Verk M.C."/>
            <person name="Dutilh B.E."/>
            <person name="Thompson C.C."/>
            <person name="Thompson F.L."/>
        </authorList>
    </citation>
    <scope>NUCLEOTIDE SEQUENCE [LARGE SCALE GENOMIC DNA]</scope>
    <source>
        <strain evidence="13 14">CCMR0081</strain>
    </source>
</reference>
<dbReference type="NCBIfam" id="NF002734">
    <property type="entry name" value="PRK02654.1"/>
    <property type="match status" value="1"/>
</dbReference>
<keyword evidence="4 9" id="KW-0812">Transmembrane</keyword>
<dbReference type="InterPro" id="IPR047196">
    <property type="entry name" value="YidC_ALB_C"/>
</dbReference>
<evidence type="ECO:0000256" key="2">
    <source>
        <dbReference type="ARBA" id="ARBA00022448"/>
    </source>
</evidence>
<keyword evidence="7 11" id="KW-0472">Membrane</keyword>
<comment type="subcellular location">
    <subcellularLocation>
        <location evidence="1">Cell inner membrane</location>
        <topology evidence="1">Multi-pass membrane protein</topology>
    </subcellularLocation>
    <subcellularLocation>
        <location evidence="9">Membrane</location>
        <topology evidence="9">Multi-pass membrane protein</topology>
    </subcellularLocation>
</comment>
<name>A0A6M0RGG5_9CYAN</name>
<feature type="domain" description="Membrane insertase YidC/Oxa/ALB C-terminal" evidence="12">
    <location>
        <begin position="27"/>
        <end position="342"/>
    </location>
</feature>
<dbReference type="GO" id="GO:0051205">
    <property type="term" value="P:protein insertion into membrane"/>
    <property type="evidence" value="ECO:0007669"/>
    <property type="project" value="TreeGrafter"/>
</dbReference>
<feature type="compositionally biased region" description="Low complexity" evidence="10">
    <location>
        <begin position="384"/>
        <end position="411"/>
    </location>
</feature>
<evidence type="ECO:0000313" key="14">
    <source>
        <dbReference type="Proteomes" id="UP000481033"/>
    </source>
</evidence>
<evidence type="ECO:0000256" key="8">
    <source>
        <dbReference type="ARBA" id="ARBA00023186"/>
    </source>
</evidence>
<feature type="compositionally biased region" description="Basic and acidic residues" evidence="10">
    <location>
        <begin position="374"/>
        <end position="383"/>
    </location>
</feature>
<dbReference type="GO" id="GO:0015031">
    <property type="term" value="P:protein transport"/>
    <property type="evidence" value="ECO:0007669"/>
    <property type="project" value="UniProtKB-KW"/>
</dbReference>
<dbReference type="InterPro" id="IPR001708">
    <property type="entry name" value="YidC/ALB3/OXA1/COX18"/>
</dbReference>
<dbReference type="EMBL" id="QXHD01000003">
    <property type="protein sequence ID" value="NEZ54721.1"/>
    <property type="molecule type" value="Genomic_DNA"/>
</dbReference>
<keyword evidence="6 11" id="KW-1133">Transmembrane helix</keyword>
<dbReference type="Proteomes" id="UP000481033">
    <property type="component" value="Unassembled WGS sequence"/>
</dbReference>
<dbReference type="AlphaFoldDB" id="A0A6M0RGG5"/>
<evidence type="ECO:0000256" key="3">
    <source>
        <dbReference type="ARBA" id="ARBA00022475"/>
    </source>
</evidence>
<accession>A0A6M0RGG5</accession>
<dbReference type="Pfam" id="PF02096">
    <property type="entry name" value="60KD_IMP"/>
    <property type="match status" value="1"/>
</dbReference>
<feature type="transmembrane region" description="Helical" evidence="11">
    <location>
        <begin position="20"/>
        <end position="45"/>
    </location>
</feature>
<keyword evidence="3" id="KW-1003">Cell membrane</keyword>
<dbReference type="NCBIfam" id="TIGR03592">
    <property type="entry name" value="yidC_oxa1_cterm"/>
    <property type="match status" value="1"/>
</dbReference>
<evidence type="ECO:0000256" key="4">
    <source>
        <dbReference type="ARBA" id="ARBA00022692"/>
    </source>
</evidence>
<evidence type="ECO:0000256" key="10">
    <source>
        <dbReference type="SAM" id="MobiDB-lite"/>
    </source>
</evidence>
<dbReference type="GO" id="GO:0032977">
    <property type="term" value="F:membrane insertase activity"/>
    <property type="evidence" value="ECO:0007669"/>
    <property type="project" value="InterPro"/>
</dbReference>
<dbReference type="RefSeq" id="WP_163665723.1">
    <property type="nucleotide sequence ID" value="NZ_QXHD01000003.1"/>
</dbReference>
<gene>
    <name evidence="13" type="primary">yidC</name>
    <name evidence="13" type="ORF">DXZ20_03230</name>
</gene>
<dbReference type="PANTHER" id="PTHR12428:SF65">
    <property type="entry name" value="CYTOCHROME C OXIDASE ASSEMBLY PROTEIN COX18, MITOCHONDRIAL"/>
    <property type="match status" value="1"/>
</dbReference>
<proteinExistence type="inferred from homology"/>
<comment type="caution">
    <text evidence="13">The sequence shown here is derived from an EMBL/GenBank/DDBJ whole genome shotgun (WGS) entry which is preliminary data.</text>
</comment>
<keyword evidence="5" id="KW-0653">Protein transport</keyword>
<evidence type="ECO:0000259" key="12">
    <source>
        <dbReference type="Pfam" id="PF02096"/>
    </source>
</evidence>
<feature type="transmembrane region" description="Helical" evidence="11">
    <location>
        <begin position="308"/>
        <end position="333"/>
    </location>
</feature>
<evidence type="ECO:0000313" key="13">
    <source>
        <dbReference type="EMBL" id="NEZ54721.1"/>
    </source>
</evidence>
<feature type="region of interest" description="Disordered" evidence="10">
    <location>
        <begin position="365"/>
        <end position="428"/>
    </location>
</feature>
<evidence type="ECO:0000256" key="6">
    <source>
        <dbReference type="ARBA" id="ARBA00022989"/>
    </source>
</evidence>
<evidence type="ECO:0000256" key="1">
    <source>
        <dbReference type="ARBA" id="ARBA00004429"/>
    </source>
</evidence>
<comment type="similarity">
    <text evidence="9">Belongs to the OXA1/ALB3/YidC family.</text>
</comment>
<sequence length="428" mass="46460">MDFGIGFLTNNIMLPILDFFYGIVPSYGLAIVALTLLIRFALYPLNAGSIRNMRRMKITQPLMQKKVKEIQERYKDDPAKLQEEMGGVYKEFGNPLAGCFPVVLQMPILFALFATLRGSPFADITYPVNLQILPQDSIEQVQPQAFSAKQSNLYIADGKHFSIAPVLPGGNRIGVGDSAVIRLQTPEGESVSQLADKYAENPAVFTPIWEVTKGQDLVKVDENGQITALALGDVTIQAKVKGLAANKGFLFIKELGRIGALGDEGEIHWDILGMILFFGVSLYVNQLLSGQSSSDNPQQETITKLTPVLFSGMFLFFPLPAGVLLYMVLANVFQTAQSFILSREPLPDNIQALVDAEEVKTASADRGPLAFEPGAKKAADKGKSSSARSKSTSKTSAKNNKSTNKATSSRSKGNKKSGGSSKKKVSNR</sequence>
<evidence type="ECO:0000256" key="11">
    <source>
        <dbReference type="SAM" id="Phobius"/>
    </source>
</evidence>
<organism evidence="13 14">
    <name type="scientific">Adonisia turfae CCMR0081</name>
    <dbReference type="NCBI Taxonomy" id="2292702"/>
    <lineage>
        <taxon>Bacteria</taxon>
        <taxon>Bacillati</taxon>
        <taxon>Cyanobacteriota</taxon>
        <taxon>Adonisia</taxon>
        <taxon>Adonisia turfae</taxon>
    </lineage>
</organism>
<keyword evidence="8" id="KW-0143">Chaperone</keyword>
<protein>
    <submittedName>
        <fullName evidence="13">Membrane protein insertase YidC</fullName>
    </submittedName>
</protein>
<keyword evidence="14" id="KW-1185">Reference proteome</keyword>
<evidence type="ECO:0000256" key="7">
    <source>
        <dbReference type="ARBA" id="ARBA00023136"/>
    </source>
</evidence>
<dbReference type="CDD" id="cd20070">
    <property type="entry name" value="5TM_YidC_Alb3"/>
    <property type="match status" value="1"/>
</dbReference>
<keyword evidence="2" id="KW-0813">Transport</keyword>